<dbReference type="InterPro" id="IPR011009">
    <property type="entry name" value="Kinase-like_dom_sf"/>
</dbReference>
<dbReference type="SUPFAM" id="SSF56112">
    <property type="entry name" value="Protein kinase-like (PK-like)"/>
    <property type="match status" value="1"/>
</dbReference>
<dbReference type="PANTHER" id="PTHR44305">
    <property type="entry name" value="SI:DKEY-192D15.2-RELATED"/>
    <property type="match status" value="1"/>
</dbReference>
<dbReference type="Gene3D" id="1.10.510.10">
    <property type="entry name" value="Transferase(Phosphotransferase) domain 1"/>
    <property type="match status" value="1"/>
</dbReference>
<dbReference type="InterPro" id="IPR000719">
    <property type="entry name" value="Prot_kinase_dom"/>
</dbReference>
<organism evidence="2 3">
    <name type="scientific">Ampelomyces quisqualis</name>
    <name type="common">Powdery mildew agent</name>
    <dbReference type="NCBI Taxonomy" id="50730"/>
    <lineage>
        <taxon>Eukaryota</taxon>
        <taxon>Fungi</taxon>
        <taxon>Dikarya</taxon>
        <taxon>Ascomycota</taxon>
        <taxon>Pezizomycotina</taxon>
        <taxon>Dothideomycetes</taxon>
        <taxon>Pleosporomycetidae</taxon>
        <taxon>Pleosporales</taxon>
        <taxon>Pleosporineae</taxon>
        <taxon>Phaeosphaeriaceae</taxon>
        <taxon>Ampelomyces</taxon>
    </lineage>
</organism>
<dbReference type="EMBL" id="ML979135">
    <property type="protein sequence ID" value="KAF1915932.1"/>
    <property type="molecule type" value="Genomic_DNA"/>
</dbReference>
<protein>
    <recommendedName>
        <fullName evidence="1">Protein kinase domain-containing protein</fullName>
    </recommendedName>
</protein>
<dbReference type="GO" id="GO:0004672">
    <property type="term" value="F:protein kinase activity"/>
    <property type="evidence" value="ECO:0007669"/>
    <property type="project" value="InterPro"/>
</dbReference>
<dbReference type="OrthoDB" id="3673723at2759"/>
<dbReference type="GO" id="GO:0005524">
    <property type="term" value="F:ATP binding"/>
    <property type="evidence" value="ECO:0007669"/>
    <property type="project" value="InterPro"/>
</dbReference>
<reference evidence="2" key="1">
    <citation type="journal article" date="2020" name="Stud. Mycol.">
        <title>101 Dothideomycetes genomes: a test case for predicting lifestyles and emergence of pathogens.</title>
        <authorList>
            <person name="Haridas S."/>
            <person name="Albert R."/>
            <person name="Binder M."/>
            <person name="Bloem J."/>
            <person name="Labutti K."/>
            <person name="Salamov A."/>
            <person name="Andreopoulos B."/>
            <person name="Baker S."/>
            <person name="Barry K."/>
            <person name="Bills G."/>
            <person name="Bluhm B."/>
            <person name="Cannon C."/>
            <person name="Castanera R."/>
            <person name="Culley D."/>
            <person name="Daum C."/>
            <person name="Ezra D."/>
            <person name="Gonzalez J."/>
            <person name="Henrissat B."/>
            <person name="Kuo A."/>
            <person name="Liang C."/>
            <person name="Lipzen A."/>
            <person name="Lutzoni F."/>
            <person name="Magnuson J."/>
            <person name="Mondo S."/>
            <person name="Nolan M."/>
            <person name="Ohm R."/>
            <person name="Pangilinan J."/>
            <person name="Park H.-J."/>
            <person name="Ramirez L."/>
            <person name="Alfaro M."/>
            <person name="Sun H."/>
            <person name="Tritt A."/>
            <person name="Yoshinaga Y."/>
            <person name="Zwiers L.-H."/>
            <person name="Turgeon B."/>
            <person name="Goodwin S."/>
            <person name="Spatafora J."/>
            <person name="Crous P."/>
            <person name="Grigoriev I."/>
        </authorList>
    </citation>
    <scope>NUCLEOTIDE SEQUENCE</scope>
    <source>
        <strain evidence="2">HMLAC05119</strain>
    </source>
</reference>
<keyword evidence="3" id="KW-1185">Reference proteome</keyword>
<name>A0A6A5QKN3_AMPQU</name>
<dbReference type="Proteomes" id="UP000800096">
    <property type="component" value="Unassembled WGS sequence"/>
</dbReference>
<gene>
    <name evidence="2" type="ORF">BDU57DRAFT_573393</name>
</gene>
<dbReference type="SMART" id="SM00220">
    <property type="entry name" value="S_TKc"/>
    <property type="match status" value="1"/>
</dbReference>
<evidence type="ECO:0000259" key="1">
    <source>
        <dbReference type="PROSITE" id="PS50011"/>
    </source>
</evidence>
<dbReference type="PANTHER" id="PTHR44305:SF2">
    <property type="entry name" value="SI:DKEY-192D15.2"/>
    <property type="match status" value="1"/>
</dbReference>
<evidence type="ECO:0000313" key="2">
    <source>
        <dbReference type="EMBL" id="KAF1915932.1"/>
    </source>
</evidence>
<dbReference type="InterPro" id="IPR053083">
    <property type="entry name" value="TF_kinase-domain_protein"/>
</dbReference>
<sequence>MAAYVEIDHVDRLYFENALRSDIERLAFISYFVHVESDFAYKKRPRTGKGRVKLWNKSPRTHWIQRAQATVPFPQIQRQAASAAAAPPPPASLQPPPLTLMVPIPAATIQISPVVGVKRTREEIQGVEELAPGEPPAKRRLPRIGGERWPSFVLHSDAKLHGEIRTDDRSMPPTMEQRKHIQEHLGGNWRFAKTLSQVNTMKGARRWGFPKSSVFLFVELDDAGIIRDQVAVKCTEVSRDDETFAKDCTHREDTVRQAFENIECSHLPQYRRPSKQIGNFTIEAGNSNNKDPSLWTLRYTYTRYEPHGNLSELIANHKKAKQLIPEHFVWMVLQGLVDALMVCQTGQCSEHRTEKINDCAEDWRSVLHLDINPSNVLFGAANAKYPYYKTPILADFDTAIRLDSDSARQKTQWEEVRHCGWQDWQAPEQYRSTHGQYLPNTWPLDHATDVYSLGLLIRYMMCHAVPNFDKVQKNEAAEFSTKAQDPMKEDLVEFPWHCYPSIYSLGLIKVVEGCLAFQSRVDPKDSTRRRNRFSLFQLRDRISAALETLDATYGGVFETAQKEVGHPLHVHIPKEDDRFKLGLQFNLDSHPDVMDFVYHDTNDVIREEARRDFEVYQSLDHSMPLSEDSKLARLPTPSMPAMQKAIEDTFATLRQNTLARSTGLERETNILALEHAAVTIKKCINPHGTFKQHSGYKNPAFLDPKRKLQLLESLQQECMNKILEKELELDVKSNDFEAISSKIASMSDQTYQARAEKEVMEAGLDQAQNSIVKMKSEIDAFYLLREAAEFGILLFELGKDADFNEDTYDERWARVLSNAHRGTWEYFWSIPDGVQKAV</sequence>
<dbReference type="AlphaFoldDB" id="A0A6A5QKN3"/>
<feature type="domain" description="Protein kinase" evidence="1">
    <location>
        <begin position="201"/>
        <end position="542"/>
    </location>
</feature>
<proteinExistence type="predicted"/>
<evidence type="ECO:0000313" key="3">
    <source>
        <dbReference type="Proteomes" id="UP000800096"/>
    </source>
</evidence>
<accession>A0A6A5QKN3</accession>
<dbReference type="PROSITE" id="PS50011">
    <property type="entry name" value="PROTEIN_KINASE_DOM"/>
    <property type="match status" value="1"/>
</dbReference>